<evidence type="ECO:0000256" key="13">
    <source>
        <dbReference type="ARBA" id="ARBA00031251"/>
    </source>
</evidence>
<comment type="pathway">
    <text evidence="1">Glycan biosynthesis; glycogen biosynthesis.</text>
</comment>
<feature type="domain" description="Maltokinase N-terminal cap" evidence="15">
    <location>
        <begin position="28"/>
        <end position="120"/>
    </location>
</feature>
<evidence type="ECO:0000256" key="7">
    <source>
        <dbReference type="ARBA" id="ARBA00022679"/>
    </source>
</evidence>
<evidence type="ECO:0000256" key="3">
    <source>
        <dbReference type="ARBA" id="ARBA00011245"/>
    </source>
</evidence>
<evidence type="ECO:0000256" key="6">
    <source>
        <dbReference type="ARBA" id="ARBA00022600"/>
    </source>
</evidence>
<keyword evidence="9" id="KW-0418">Kinase</keyword>
<comment type="similarity">
    <text evidence="2">Belongs to the aminoglycoside phosphotransferase family.</text>
</comment>
<dbReference type="HOGENOM" id="CLU_029675_0_0_11"/>
<evidence type="ECO:0000313" key="16">
    <source>
        <dbReference type="EMBL" id="KFG77159.1"/>
    </source>
</evidence>
<evidence type="ECO:0000256" key="8">
    <source>
        <dbReference type="ARBA" id="ARBA00022741"/>
    </source>
</evidence>
<dbReference type="EC" id="2.7.1.175" evidence="4"/>
<comment type="subunit">
    <text evidence="3">Monomer.</text>
</comment>
<name>A0A086N7P1_9ACTN</name>
<dbReference type="GO" id="GO:0005524">
    <property type="term" value="F:ATP binding"/>
    <property type="evidence" value="ECO:0007669"/>
    <property type="project" value="UniProtKB-KW"/>
</dbReference>
<dbReference type="EMBL" id="JNFQ01000001">
    <property type="protein sequence ID" value="KFG77159.1"/>
    <property type="molecule type" value="Genomic_DNA"/>
</dbReference>
<evidence type="ECO:0000313" key="17">
    <source>
        <dbReference type="Proteomes" id="UP000029095"/>
    </source>
</evidence>
<evidence type="ECO:0000256" key="4">
    <source>
        <dbReference type="ARBA" id="ARBA00011962"/>
    </source>
</evidence>
<organism evidence="16 17">
    <name type="scientific">Streptomyces mutabilis</name>
    <dbReference type="NCBI Taxonomy" id="67332"/>
    <lineage>
        <taxon>Bacteria</taxon>
        <taxon>Bacillati</taxon>
        <taxon>Actinomycetota</taxon>
        <taxon>Actinomycetes</taxon>
        <taxon>Kitasatosporales</taxon>
        <taxon>Streptomycetaceae</taxon>
        <taxon>Streptomyces</taxon>
    </lineage>
</organism>
<proteinExistence type="inferred from homology"/>
<dbReference type="AlphaFoldDB" id="A0A086N7P1"/>
<gene>
    <name evidence="16" type="ORF">FM21_14240</name>
</gene>
<evidence type="ECO:0000256" key="9">
    <source>
        <dbReference type="ARBA" id="ARBA00022777"/>
    </source>
</evidence>
<dbReference type="InterPro" id="IPR011009">
    <property type="entry name" value="Kinase-like_dom_sf"/>
</dbReference>
<evidence type="ECO:0000256" key="10">
    <source>
        <dbReference type="ARBA" id="ARBA00022840"/>
    </source>
</evidence>
<dbReference type="GO" id="GO:0005978">
    <property type="term" value="P:glycogen biosynthetic process"/>
    <property type="evidence" value="ECO:0007669"/>
    <property type="project" value="UniProtKB-UniPathway"/>
</dbReference>
<evidence type="ECO:0000256" key="2">
    <source>
        <dbReference type="ARBA" id="ARBA00006219"/>
    </source>
</evidence>
<evidence type="ECO:0000256" key="14">
    <source>
        <dbReference type="ARBA" id="ARBA00049067"/>
    </source>
</evidence>
<keyword evidence="10" id="KW-0067">ATP-binding</keyword>
<sequence>MPKTAPLRPRRTRLAEPMASLGGLLREWLPRQRWFAGKDRPVAELGLLSMTELFPGCLHLLVHTGHGPVPAPGGAPPAGDCYQLLLGVREHMSPRLGRAVIGQVQDGPLAGRTVYDALHDPRTAQLLLERLRHPGKAGPLRFEANPSRPVPGGLAPRLLDAEQSNSSLIYGDEFILKLFRRIQPGVNPDLEVPDALARQGCGRVPAPVAWMRTTYPYEATLGVLQPFLDDATDGWTLSLNALASGDDFTLQAHELGQAMADVHLALADAFPSRAPGENGRTAAAMTERLTAAAHCVPALQPFVPGLRAAFAALSTCDSGPPAQRIHGDLHLGQVLRAGRDWFVIDFEGEPSRPLSERRSAHSPVRDIAGMLRSFDYAARQRRPWRPEWARRCREAFCAGYAARAGWDPRKKHGLLRAYETDRAVYEVLYEARHRPDWLPVPMAAIERLAVRGD</sequence>
<comment type="caution">
    <text evidence="16">The sequence shown here is derived from an EMBL/GenBank/DDBJ whole genome shotgun (WGS) entry which is preliminary data.</text>
</comment>
<dbReference type="InterPro" id="IPR040999">
    <property type="entry name" value="Mak_N_cap"/>
</dbReference>
<keyword evidence="12" id="KW-0119">Carbohydrate metabolism</keyword>
<dbReference type="STRING" id="1915400.FM21_14240"/>
<dbReference type="UniPathway" id="UPA00164"/>
<evidence type="ECO:0000256" key="11">
    <source>
        <dbReference type="ARBA" id="ARBA00023056"/>
    </source>
</evidence>
<dbReference type="Pfam" id="PF18085">
    <property type="entry name" value="Mak_N_cap"/>
    <property type="match status" value="1"/>
</dbReference>
<evidence type="ECO:0000256" key="12">
    <source>
        <dbReference type="ARBA" id="ARBA00023277"/>
    </source>
</evidence>
<evidence type="ECO:0000256" key="1">
    <source>
        <dbReference type="ARBA" id="ARBA00004964"/>
    </source>
</evidence>
<keyword evidence="8" id="KW-0547">Nucleotide-binding</keyword>
<dbReference type="GO" id="GO:0016301">
    <property type="term" value="F:kinase activity"/>
    <property type="evidence" value="ECO:0007669"/>
    <property type="project" value="UniProtKB-KW"/>
</dbReference>
<comment type="catalytic activity">
    <reaction evidence="14">
        <text>D-maltose + ATP = alpha-maltose 1-phosphate + ADP + H(+)</text>
        <dbReference type="Rhea" id="RHEA:31915"/>
        <dbReference type="ChEBI" id="CHEBI:15378"/>
        <dbReference type="ChEBI" id="CHEBI:17306"/>
        <dbReference type="ChEBI" id="CHEBI:30616"/>
        <dbReference type="ChEBI" id="CHEBI:63576"/>
        <dbReference type="ChEBI" id="CHEBI:456216"/>
        <dbReference type="EC" id="2.7.1.175"/>
    </reaction>
</comment>
<dbReference type="SUPFAM" id="SSF56112">
    <property type="entry name" value="Protein kinase-like (PK-like)"/>
    <property type="match status" value="1"/>
</dbReference>
<reference evidence="16 17" key="1">
    <citation type="submission" date="2014-05" db="EMBL/GenBank/DDBJ databases">
        <title>Complete genome sequence of the Streptomyces mutabilis TRM45540.</title>
        <authorList>
            <person name="Luo X."/>
            <person name="Zhang L."/>
        </authorList>
    </citation>
    <scope>NUCLEOTIDE SEQUENCE [LARGE SCALE GENOMIC DNA]</scope>
    <source>
        <strain evidence="16 17">TRM45540</strain>
    </source>
</reference>
<accession>A0A086N7P1</accession>
<keyword evidence="17" id="KW-1185">Reference proteome</keyword>
<keyword evidence="7" id="KW-0808">Transferase</keyword>
<protein>
    <recommendedName>
        <fullName evidence="5">Maltokinase</fullName>
        <ecNumber evidence="4">2.7.1.175</ecNumber>
    </recommendedName>
    <alternativeName>
        <fullName evidence="13">Maltose-1-phosphate synthase</fullName>
    </alternativeName>
</protein>
<dbReference type="Proteomes" id="UP000029095">
    <property type="component" value="Unassembled WGS sequence"/>
</dbReference>
<evidence type="ECO:0000256" key="5">
    <source>
        <dbReference type="ARBA" id="ARBA00013882"/>
    </source>
</evidence>
<evidence type="ECO:0000259" key="15">
    <source>
        <dbReference type="Pfam" id="PF18085"/>
    </source>
</evidence>
<dbReference type="Gene3D" id="3.90.1200.10">
    <property type="match status" value="1"/>
</dbReference>
<dbReference type="RefSeq" id="WP_043376221.1">
    <property type="nucleotide sequence ID" value="NZ_KN039946.1"/>
</dbReference>
<keyword evidence="11" id="KW-0320">Glycogen biosynthesis</keyword>
<keyword evidence="6" id="KW-0321">Glycogen metabolism</keyword>